<dbReference type="InterPro" id="IPR029056">
    <property type="entry name" value="Ribokinase-like"/>
</dbReference>
<dbReference type="AlphaFoldDB" id="A0A7W7ZBZ4"/>
<comment type="caution">
    <text evidence="5">The sequence shown here is derived from an EMBL/GenBank/DDBJ whole genome shotgun (WGS) entry which is preliminary data.</text>
</comment>
<dbReference type="PROSITE" id="PS00584">
    <property type="entry name" value="PFKB_KINASES_2"/>
    <property type="match status" value="1"/>
</dbReference>
<dbReference type="EC" id="2.7.1.4" evidence="5"/>
<dbReference type="Gene3D" id="3.40.1190.20">
    <property type="match status" value="1"/>
</dbReference>
<dbReference type="InterPro" id="IPR011611">
    <property type="entry name" value="PfkB_dom"/>
</dbReference>
<dbReference type="Pfam" id="PF00294">
    <property type="entry name" value="PfkB"/>
    <property type="match status" value="1"/>
</dbReference>
<evidence type="ECO:0000256" key="3">
    <source>
        <dbReference type="ARBA" id="ARBA00022777"/>
    </source>
</evidence>
<dbReference type="EMBL" id="JACHIP010000002">
    <property type="protein sequence ID" value="MBB5056953.1"/>
    <property type="molecule type" value="Genomic_DNA"/>
</dbReference>
<gene>
    <name evidence="5" type="ORF">HDF16_001638</name>
</gene>
<dbReference type="GO" id="GO:0008865">
    <property type="term" value="F:fructokinase activity"/>
    <property type="evidence" value="ECO:0007669"/>
    <property type="project" value="UniProtKB-EC"/>
</dbReference>
<evidence type="ECO:0000313" key="5">
    <source>
        <dbReference type="EMBL" id="MBB5056953.1"/>
    </source>
</evidence>
<reference evidence="5 6" key="1">
    <citation type="submission" date="2020-08" db="EMBL/GenBank/DDBJ databases">
        <title>Genomic Encyclopedia of Type Strains, Phase IV (KMG-V): Genome sequencing to study the core and pangenomes of soil and plant-associated prokaryotes.</title>
        <authorList>
            <person name="Whitman W."/>
        </authorList>
    </citation>
    <scope>NUCLEOTIDE SEQUENCE [LARGE SCALE GENOMIC DNA]</scope>
    <source>
        <strain evidence="5 6">M8UP14</strain>
    </source>
</reference>
<proteinExistence type="inferred from homology"/>
<dbReference type="PANTHER" id="PTHR43085:SF57">
    <property type="entry name" value="CARBOHYDRATE KINASE PFKB DOMAIN-CONTAINING PROTEIN"/>
    <property type="match status" value="1"/>
</dbReference>
<keyword evidence="2 5" id="KW-0808">Transferase</keyword>
<evidence type="ECO:0000256" key="1">
    <source>
        <dbReference type="ARBA" id="ARBA00010688"/>
    </source>
</evidence>
<name>A0A7W7ZBZ4_9BACT</name>
<dbReference type="PANTHER" id="PTHR43085">
    <property type="entry name" value="HEXOKINASE FAMILY MEMBER"/>
    <property type="match status" value="1"/>
</dbReference>
<dbReference type="RefSeq" id="WP_184215340.1">
    <property type="nucleotide sequence ID" value="NZ_JACHIP010000002.1"/>
</dbReference>
<evidence type="ECO:0000259" key="4">
    <source>
        <dbReference type="Pfam" id="PF00294"/>
    </source>
</evidence>
<evidence type="ECO:0000256" key="2">
    <source>
        <dbReference type="ARBA" id="ARBA00022679"/>
    </source>
</evidence>
<protein>
    <submittedName>
        <fullName evidence="5">Fructokinase</fullName>
        <ecNumber evidence="5">2.7.1.4</ecNumber>
    </submittedName>
</protein>
<sequence length="324" mass="33917">MLTSPSSPQIAIGELLWDMLPSGPRLGGATTNFAVLSARLGEYSSLISCLGDDGLGREAMGRLAALAQDTSLSLSGVQTSASLPTGTVSVTLDEEGRPKYVINSPVAWDAISLVPRLIGLAGTAAVIYFGTLAQRDEVSRASMRAVVGAAGTECTRMCDLNLRIPFCTEEVLRWSIAHADVLKVSDEELSEVGQMLGNAVISRGLRAAVDSETLSEAAIGCASELLMLAPQCKLVAITLGPYGSLLMDRRGSFRHRGYVVKVVDTIGAGDAFTAGLVHAYLQGATLEGISAVANRCGSFVASQSGATPKIPEELRGEIEEMVGR</sequence>
<dbReference type="Proteomes" id="UP000540989">
    <property type="component" value="Unassembled WGS sequence"/>
</dbReference>
<keyword evidence="3 5" id="KW-0418">Kinase</keyword>
<accession>A0A7W7ZBZ4</accession>
<organism evidence="5 6">
    <name type="scientific">Granulicella aggregans</name>
    <dbReference type="NCBI Taxonomy" id="474949"/>
    <lineage>
        <taxon>Bacteria</taxon>
        <taxon>Pseudomonadati</taxon>
        <taxon>Acidobacteriota</taxon>
        <taxon>Terriglobia</taxon>
        <taxon>Terriglobales</taxon>
        <taxon>Acidobacteriaceae</taxon>
        <taxon>Granulicella</taxon>
    </lineage>
</organism>
<feature type="domain" description="Carbohydrate kinase PfkB" evidence="4">
    <location>
        <begin position="26"/>
        <end position="311"/>
    </location>
</feature>
<dbReference type="InterPro" id="IPR002173">
    <property type="entry name" value="Carboh/pur_kinase_PfkB_CS"/>
</dbReference>
<dbReference type="InterPro" id="IPR050306">
    <property type="entry name" value="PfkB_Carbo_kinase"/>
</dbReference>
<evidence type="ECO:0000313" key="6">
    <source>
        <dbReference type="Proteomes" id="UP000540989"/>
    </source>
</evidence>
<dbReference type="SUPFAM" id="SSF53613">
    <property type="entry name" value="Ribokinase-like"/>
    <property type="match status" value="1"/>
</dbReference>
<comment type="similarity">
    <text evidence="1">Belongs to the carbohydrate kinase PfkB family.</text>
</comment>
<keyword evidence="6" id="KW-1185">Reference proteome</keyword>